<evidence type="ECO:0000313" key="2">
    <source>
        <dbReference type="Proteomes" id="UP000812287"/>
    </source>
</evidence>
<keyword evidence="2" id="KW-1185">Reference proteome</keyword>
<accession>A0A9P8B0E3</accession>
<proteinExistence type="predicted"/>
<protein>
    <submittedName>
        <fullName evidence="1">Uncharacterized protein</fullName>
    </submittedName>
</protein>
<comment type="caution">
    <text evidence="1">The sequence shown here is derived from an EMBL/GenBank/DDBJ whole genome shotgun (WGS) entry which is preliminary data.</text>
</comment>
<dbReference type="EMBL" id="MU250523">
    <property type="protein sequence ID" value="KAG7452992.1"/>
    <property type="molecule type" value="Genomic_DNA"/>
</dbReference>
<dbReference type="RefSeq" id="XP_043046492.1">
    <property type="nucleotide sequence ID" value="XM_043184834.1"/>
</dbReference>
<gene>
    <name evidence="1" type="ORF">BT62DRAFT_925534</name>
</gene>
<sequence>MDPSCGRPWLSPQPASSPYRVMLPGLRDFHVSGREPSSFTWLPLSQIFDNLNLPKLESLVIGGGSTGGLWERTYLQSFLSLKGLLQRSTCPLTTLSLDKYISAPSHTLLQCLSLVPTLRKLIVRQSRDCGRDLIVDDDFLEALTPGTLCPKLQVLILVDSGVYQEDALVRLLRTRCNPPAGVAKLQGASISSHRPKSHADEQIRSLGNSFTIHRV</sequence>
<dbReference type="GeneID" id="66107131"/>
<organism evidence="1 2">
    <name type="scientific">Guyanagaster necrorhizus</name>
    <dbReference type="NCBI Taxonomy" id="856835"/>
    <lineage>
        <taxon>Eukaryota</taxon>
        <taxon>Fungi</taxon>
        <taxon>Dikarya</taxon>
        <taxon>Basidiomycota</taxon>
        <taxon>Agaricomycotina</taxon>
        <taxon>Agaricomycetes</taxon>
        <taxon>Agaricomycetidae</taxon>
        <taxon>Agaricales</taxon>
        <taxon>Marasmiineae</taxon>
        <taxon>Physalacriaceae</taxon>
        <taxon>Guyanagaster</taxon>
    </lineage>
</organism>
<dbReference type="Proteomes" id="UP000812287">
    <property type="component" value="Unassembled WGS sequence"/>
</dbReference>
<reference evidence="1" key="1">
    <citation type="submission" date="2020-11" db="EMBL/GenBank/DDBJ databases">
        <title>Adaptations for nitrogen fixation in a non-lichenized fungal sporocarp promotes dispersal by wood-feeding termites.</title>
        <authorList>
            <consortium name="DOE Joint Genome Institute"/>
            <person name="Koch R.A."/>
            <person name="Yoon G."/>
            <person name="Arayal U."/>
            <person name="Lail K."/>
            <person name="Amirebrahimi M."/>
            <person name="Labutti K."/>
            <person name="Lipzen A."/>
            <person name="Riley R."/>
            <person name="Barry K."/>
            <person name="Henrissat B."/>
            <person name="Grigoriev I.V."/>
            <person name="Herr J.R."/>
            <person name="Aime M.C."/>
        </authorList>
    </citation>
    <scope>NUCLEOTIDE SEQUENCE</scope>
    <source>
        <strain evidence="1">MCA 3950</strain>
    </source>
</reference>
<dbReference type="InterPro" id="IPR032675">
    <property type="entry name" value="LRR_dom_sf"/>
</dbReference>
<dbReference type="AlphaFoldDB" id="A0A9P8B0E3"/>
<dbReference type="Gene3D" id="3.80.10.10">
    <property type="entry name" value="Ribonuclease Inhibitor"/>
    <property type="match status" value="1"/>
</dbReference>
<evidence type="ECO:0000313" key="1">
    <source>
        <dbReference type="EMBL" id="KAG7452992.1"/>
    </source>
</evidence>
<dbReference type="OrthoDB" id="3365698at2759"/>
<name>A0A9P8B0E3_9AGAR</name>